<accession>A0A7I7JU64</accession>
<evidence type="ECO:0000259" key="3">
    <source>
        <dbReference type="Pfam" id="PF03713"/>
    </source>
</evidence>
<feature type="domain" description="DUF305" evidence="3">
    <location>
        <begin position="75"/>
        <end position="221"/>
    </location>
</feature>
<feature type="chain" id="PRO_5039412558" evidence="2">
    <location>
        <begin position="29"/>
        <end position="224"/>
    </location>
</feature>
<feature type="region of interest" description="Disordered" evidence="1">
    <location>
        <begin position="26"/>
        <end position="57"/>
    </location>
</feature>
<organism evidence="4 5">
    <name type="scientific">Mycolicibacterium duvalii</name>
    <dbReference type="NCBI Taxonomy" id="39688"/>
    <lineage>
        <taxon>Bacteria</taxon>
        <taxon>Bacillati</taxon>
        <taxon>Actinomycetota</taxon>
        <taxon>Actinomycetes</taxon>
        <taxon>Mycobacteriales</taxon>
        <taxon>Mycobacteriaceae</taxon>
        <taxon>Mycolicibacterium</taxon>
    </lineage>
</organism>
<feature type="compositionally biased region" description="Polar residues" evidence="1">
    <location>
        <begin position="26"/>
        <end position="37"/>
    </location>
</feature>
<reference evidence="4 5" key="1">
    <citation type="journal article" date="2019" name="Emerg. Microbes Infect.">
        <title>Comprehensive subspecies identification of 175 nontuberculous mycobacteria species based on 7547 genomic profiles.</title>
        <authorList>
            <person name="Matsumoto Y."/>
            <person name="Kinjo T."/>
            <person name="Motooka D."/>
            <person name="Nabeya D."/>
            <person name="Jung N."/>
            <person name="Uechi K."/>
            <person name="Horii T."/>
            <person name="Iida T."/>
            <person name="Fujita J."/>
            <person name="Nakamura S."/>
        </authorList>
    </citation>
    <scope>NUCLEOTIDE SEQUENCE [LARGE SCALE GENOMIC DNA]</scope>
    <source>
        <strain evidence="4 5">JCM 6396</strain>
    </source>
</reference>
<keyword evidence="2" id="KW-0732">Signal</keyword>
<dbReference type="PROSITE" id="PS51257">
    <property type="entry name" value="PROKAR_LIPOPROTEIN"/>
    <property type="match status" value="1"/>
</dbReference>
<dbReference type="InterPro" id="IPR012347">
    <property type="entry name" value="Ferritin-like"/>
</dbReference>
<gene>
    <name evidence="4" type="ORF">MDUV_02660</name>
</gene>
<dbReference type="PANTHER" id="PTHR36933:SF1">
    <property type="entry name" value="SLL0788 PROTEIN"/>
    <property type="match status" value="1"/>
</dbReference>
<dbReference type="PANTHER" id="PTHR36933">
    <property type="entry name" value="SLL0788 PROTEIN"/>
    <property type="match status" value="1"/>
</dbReference>
<name>A0A7I7JU64_9MYCO</name>
<dbReference type="Gene3D" id="1.20.1260.10">
    <property type="match status" value="1"/>
</dbReference>
<dbReference type="Proteomes" id="UP000467006">
    <property type="component" value="Chromosome"/>
</dbReference>
<evidence type="ECO:0000313" key="5">
    <source>
        <dbReference type="Proteomes" id="UP000467006"/>
    </source>
</evidence>
<feature type="signal peptide" evidence="2">
    <location>
        <begin position="1"/>
        <end position="28"/>
    </location>
</feature>
<dbReference type="KEGG" id="mdu:MDUV_02660"/>
<dbReference type="RefSeq" id="WP_420091021.1">
    <property type="nucleotide sequence ID" value="NZ_AP022563.1"/>
</dbReference>
<protein>
    <submittedName>
        <fullName evidence="4">DUF305 domain-containing protein</fullName>
    </submittedName>
</protein>
<evidence type="ECO:0000256" key="1">
    <source>
        <dbReference type="SAM" id="MobiDB-lite"/>
    </source>
</evidence>
<dbReference type="Pfam" id="PF03713">
    <property type="entry name" value="DUF305"/>
    <property type="match status" value="1"/>
</dbReference>
<sequence>MNSTRRVPAAAGAAVAALVLLMSGCSSDDSTESAQGTTHEEHAAHDHGSAPDGAAHNEATHNEATHNEATHNEADAAFARDMVPHHEQAIVMSDIVLGKQGIDQRVLDLADRIKAAQGPEIDTMRQWLTVWQVPEAEHHGHHGASHEEMGMMSEADLDRLRNAEGVDAARLFLTGMIAHHEGAVRMAQTEVDTGKSAEAVHLARDIIATQQREIDEMRQILDSL</sequence>
<keyword evidence="5" id="KW-1185">Reference proteome</keyword>
<dbReference type="AlphaFoldDB" id="A0A7I7JU64"/>
<evidence type="ECO:0000256" key="2">
    <source>
        <dbReference type="SAM" id="SignalP"/>
    </source>
</evidence>
<dbReference type="InterPro" id="IPR005183">
    <property type="entry name" value="DUF305_CopM-like"/>
</dbReference>
<dbReference type="EMBL" id="AP022563">
    <property type="protein sequence ID" value="BBX15406.1"/>
    <property type="molecule type" value="Genomic_DNA"/>
</dbReference>
<evidence type="ECO:0000313" key="4">
    <source>
        <dbReference type="EMBL" id="BBX15406.1"/>
    </source>
</evidence>
<proteinExistence type="predicted"/>
<feature type="compositionally biased region" description="Basic and acidic residues" evidence="1">
    <location>
        <begin position="38"/>
        <end position="49"/>
    </location>
</feature>